<organism evidence="1 2">
    <name type="scientific">Candidatus Desulfosporosinus infrequens</name>
    <dbReference type="NCBI Taxonomy" id="2043169"/>
    <lineage>
        <taxon>Bacteria</taxon>
        <taxon>Bacillati</taxon>
        <taxon>Bacillota</taxon>
        <taxon>Clostridia</taxon>
        <taxon>Eubacteriales</taxon>
        <taxon>Desulfitobacteriaceae</taxon>
        <taxon>Desulfosporosinus</taxon>
    </lineage>
</organism>
<proteinExistence type="predicted"/>
<evidence type="ECO:0000313" key="2">
    <source>
        <dbReference type="Proteomes" id="UP000238916"/>
    </source>
</evidence>
<protein>
    <submittedName>
        <fullName evidence="1">Uncharacterized protein</fullName>
    </submittedName>
</protein>
<name>A0A2U3LYR1_9FIRM</name>
<evidence type="ECO:0000313" key="1">
    <source>
        <dbReference type="EMBL" id="SPF56986.1"/>
    </source>
</evidence>
<gene>
    <name evidence="1" type="ORF">SBF1_970005</name>
</gene>
<dbReference type="EMBL" id="OMOF01000967">
    <property type="protein sequence ID" value="SPF56986.1"/>
    <property type="molecule type" value="Genomic_DNA"/>
</dbReference>
<dbReference type="AlphaFoldDB" id="A0A2U3LYR1"/>
<sequence>MEDLMDIMNNTDIMDIRIIMVIRHTMDILNNIIIIGTIIPNHYSFHLLIAGDAILVGKNLSQPTTSAPSGADVLFDRWHSNE</sequence>
<dbReference type="Proteomes" id="UP000238916">
    <property type="component" value="Unassembled WGS sequence"/>
</dbReference>
<accession>A0A2U3LYR1</accession>
<reference evidence="2" key="1">
    <citation type="submission" date="2018-02" db="EMBL/GenBank/DDBJ databases">
        <authorList>
            <person name="Hausmann B."/>
        </authorList>
    </citation>
    <scope>NUCLEOTIDE SEQUENCE [LARGE SCALE GENOMIC DNA]</scope>
    <source>
        <strain evidence="2">Peat soil MAG SbF1</strain>
    </source>
</reference>